<dbReference type="Proteomes" id="UP000053593">
    <property type="component" value="Unassembled WGS sequence"/>
</dbReference>
<dbReference type="InterPro" id="IPR056884">
    <property type="entry name" value="NPHP3-like_N"/>
</dbReference>
<dbReference type="HOGENOM" id="CLU_000288_6_10_1"/>
<dbReference type="AlphaFoldDB" id="A0A0D0C652"/>
<dbReference type="OrthoDB" id="2891234at2759"/>
<feature type="region of interest" description="Disordered" evidence="2">
    <location>
        <begin position="676"/>
        <end position="703"/>
    </location>
</feature>
<dbReference type="InterPro" id="IPR027417">
    <property type="entry name" value="P-loop_NTPase"/>
</dbReference>
<dbReference type="Pfam" id="PF24883">
    <property type="entry name" value="NPHP3_N"/>
    <property type="match status" value="1"/>
</dbReference>
<feature type="domain" description="NACHT" evidence="3">
    <location>
        <begin position="85"/>
        <end position="251"/>
    </location>
</feature>
<dbReference type="EMBL" id="KN834787">
    <property type="protein sequence ID" value="KIK57989.1"/>
    <property type="molecule type" value="Genomic_DNA"/>
</dbReference>
<sequence length="703" mass="79102">MFKQSHDFIIEGGTFQNIGGDLNISIHEREKYGGLLLLHRQTSNSAPYDAEARYPPPRVHPGTRTAILDDLKDWMNSESERNVASVRWLYGPAGAGKSAIAQTFAETCMKNGTLAGSFFFWRSDLSRNNPQRLFTTLALQLASGRAWSALRVLINSVVLEDPSLLTSSIETQFEALIIQPYLRSRAQHSGDRPSGSGSGSEHTGERNQVLIIDGLDECSDSRNQQRILSILGNALKKYPLPFNRILIASRPEPRIKQSFNSPEFEHICRWMPLDDTYQASQDVRLFLQDGFCEILERHSQSMSHVSRPWPTVQQIEHLVGKASGQFIYPSTVLKYLDDDGAVPADRLNIVLGLKPLNLGDSSDSEEEEDPPFADLDALYRQILSVPKNTKLLKKILGAIVVSPPPLSDSSIFIFTDILSIPSGILHATLSGLHSVFKDPSPVESGFAFCHASFTDFLLDPKRSLHYFIETETHHDDLAQCCLDVIFKWFPTCFMDNKTSATEETISPLDLWAAVQECHAHPVFEHWSYHVQQASESKKLVSKLLLFDPKPLLPYAGCITSSLKVRTSCIREVAFLLEGVFFIQKNYMQYFEQISDFCNIHFDPVISMQDCEPYRGQIAFSFFKLFSAKSYEASSMIESFRLDDALNDFDTIWVTNSSVEEEHIGVGDDITYKLQITRDSNESDSESSGDGYSDYETADEEDDN</sequence>
<accession>A0A0D0C652</accession>
<evidence type="ECO:0000313" key="4">
    <source>
        <dbReference type="EMBL" id="KIK57989.1"/>
    </source>
</evidence>
<keyword evidence="1" id="KW-0677">Repeat</keyword>
<dbReference type="PROSITE" id="PS50837">
    <property type="entry name" value="NACHT"/>
    <property type="match status" value="1"/>
</dbReference>
<dbReference type="Gene3D" id="3.40.50.300">
    <property type="entry name" value="P-loop containing nucleotide triphosphate hydrolases"/>
    <property type="match status" value="1"/>
</dbReference>
<name>A0A0D0C652_9AGAR</name>
<gene>
    <name evidence="4" type="ORF">GYMLUDRAFT_86413</name>
</gene>
<proteinExistence type="predicted"/>
<evidence type="ECO:0000313" key="5">
    <source>
        <dbReference type="Proteomes" id="UP000053593"/>
    </source>
</evidence>
<protein>
    <recommendedName>
        <fullName evidence="3">NACHT domain-containing protein</fullName>
    </recommendedName>
</protein>
<reference evidence="4 5" key="1">
    <citation type="submission" date="2014-04" db="EMBL/GenBank/DDBJ databases">
        <title>Evolutionary Origins and Diversification of the Mycorrhizal Mutualists.</title>
        <authorList>
            <consortium name="DOE Joint Genome Institute"/>
            <consortium name="Mycorrhizal Genomics Consortium"/>
            <person name="Kohler A."/>
            <person name="Kuo A."/>
            <person name="Nagy L.G."/>
            <person name="Floudas D."/>
            <person name="Copeland A."/>
            <person name="Barry K.W."/>
            <person name="Cichocki N."/>
            <person name="Veneault-Fourrey C."/>
            <person name="LaButti K."/>
            <person name="Lindquist E.A."/>
            <person name="Lipzen A."/>
            <person name="Lundell T."/>
            <person name="Morin E."/>
            <person name="Murat C."/>
            <person name="Riley R."/>
            <person name="Ohm R."/>
            <person name="Sun H."/>
            <person name="Tunlid A."/>
            <person name="Henrissat B."/>
            <person name="Grigoriev I.V."/>
            <person name="Hibbett D.S."/>
            <person name="Martin F."/>
        </authorList>
    </citation>
    <scope>NUCLEOTIDE SEQUENCE [LARGE SCALE GENOMIC DNA]</scope>
    <source>
        <strain evidence="4 5">FD-317 M1</strain>
    </source>
</reference>
<dbReference type="InterPro" id="IPR007111">
    <property type="entry name" value="NACHT_NTPase"/>
</dbReference>
<evidence type="ECO:0000256" key="1">
    <source>
        <dbReference type="ARBA" id="ARBA00022737"/>
    </source>
</evidence>
<organism evidence="4 5">
    <name type="scientific">Collybiopsis luxurians FD-317 M1</name>
    <dbReference type="NCBI Taxonomy" id="944289"/>
    <lineage>
        <taxon>Eukaryota</taxon>
        <taxon>Fungi</taxon>
        <taxon>Dikarya</taxon>
        <taxon>Basidiomycota</taxon>
        <taxon>Agaricomycotina</taxon>
        <taxon>Agaricomycetes</taxon>
        <taxon>Agaricomycetidae</taxon>
        <taxon>Agaricales</taxon>
        <taxon>Marasmiineae</taxon>
        <taxon>Omphalotaceae</taxon>
        <taxon>Collybiopsis</taxon>
        <taxon>Collybiopsis luxurians</taxon>
    </lineage>
</organism>
<evidence type="ECO:0000256" key="2">
    <source>
        <dbReference type="SAM" id="MobiDB-lite"/>
    </source>
</evidence>
<dbReference type="PANTHER" id="PTHR10039">
    <property type="entry name" value="AMELOGENIN"/>
    <property type="match status" value="1"/>
</dbReference>
<dbReference type="SUPFAM" id="SSF52540">
    <property type="entry name" value="P-loop containing nucleoside triphosphate hydrolases"/>
    <property type="match status" value="1"/>
</dbReference>
<dbReference type="PANTHER" id="PTHR10039:SF14">
    <property type="entry name" value="NACHT DOMAIN-CONTAINING PROTEIN"/>
    <property type="match status" value="1"/>
</dbReference>
<evidence type="ECO:0000259" key="3">
    <source>
        <dbReference type="PROSITE" id="PS50837"/>
    </source>
</evidence>
<keyword evidence="5" id="KW-1185">Reference proteome</keyword>